<protein>
    <recommendedName>
        <fullName evidence="1">GmrSD restriction endonucleases N-terminal domain-containing protein</fullName>
    </recommendedName>
</protein>
<dbReference type="Proteomes" id="UP000243406">
    <property type="component" value="Unassembled WGS sequence"/>
</dbReference>
<keyword evidence="3" id="KW-1185">Reference proteome</keyword>
<reference evidence="3" key="1">
    <citation type="submission" date="2017-02" db="EMBL/GenBank/DDBJ databases">
        <authorList>
            <person name="Varghese N."/>
            <person name="Submissions S."/>
        </authorList>
    </citation>
    <scope>NUCLEOTIDE SEQUENCE [LARGE SCALE GENOMIC DNA]</scope>
    <source>
        <strain evidence="3">ATCC 35199</strain>
    </source>
</reference>
<name>A0A1T5CQZ8_9FIRM</name>
<dbReference type="OrthoDB" id="9798761at2"/>
<evidence type="ECO:0000313" key="3">
    <source>
        <dbReference type="Proteomes" id="UP000243406"/>
    </source>
</evidence>
<dbReference type="Pfam" id="PF03235">
    <property type="entry name" value="GmrSD_N"/>
    <property type="match status" value="1"/>
</dbReference>
<evidence type="ECO:0000259" key="1">
    <source>
        <dbReference type="Pfam" id="PF03235"/>
    </source>
</evidence>
<dbReference type="InterPro" id="IPR004919">
    <property type="entry name" value="GmrSD_N"/>
</dbReference>
<dbReference type="RefSeq" id="WP_079590130.1">
    <property type="nucleotide sequence ID" value="NZ_FUYN01000005.1"/>
</dbReference>
<feature type="domain" description="GmrSD restriction endonucleases N-terminal" evidence="1">
    <location>
        <begin position="11"/>
        <end position="223"/>
    </location>
</feature>
<accession>A0A1T5CQZ8</accession>
<evidence type="ECO:0000313" key="2">
    <source>
        <dbReference type="EMBL" id="SKB61892.1"/>
    </source>
</evidence>
<dbReference type="EMBL" id="FUYN01000005">
    <property type="protein sequence ID" value="SKB61892.1"/>
    <property type="molecule type" value="Genomic_DNA"/>
</dbReference>
<proteinExistence type="predicted"/>
<organism evidence="2 3">
    <name type="scientific">Acetoanaerobium noterae</name>
    <dbReference type="NCBI Taxonomy" id="745369"/>
    <lineage>
        <taxon>Bacteria</taxon>
        <taxon>Bacillati</taxon>
        <taxon>Bacillota</taxon>
        <taxon>Clostridia</taxon>
        <taxon>Peptostreptococcales</taxon>
        <taxon>Filifactoraceae</taxon>
        <taxon>Acetoanaerobium</taxon>
    </lineage>
</organism>
<gene>
    <name evidence="2" type="ORF">SAMN02745120_2350</name>
</gene>
<sequence length="679" mass="79715">MSEVAINTLFRLFDKYKVEIPKVQRDYAQGRLDDHAKMVRHNLLEDMKVAILEETPPLDLNFVYGKAEDDKFIPLDGQQRLTTLFLLHLYAYFDDHTKTDLLRRFTYETRTSSRNFLEKLTEKRANVFMSELTPSKEIEDSEWFVSAWKYDPTIQSALTMLDDIKKVFGNVEDLAQRLSGMEHQPIVFNFLEMKDLGMEDSLYIKLNARGKPLTPFENFKARLIGRLKKLKLNFEKDFEDAFDREWTDLFWSNYKEDFDETYLTFFGVLLMNRGIITADSNWADTLDFEKIDEITFKKIFYTLNYLNDNRNNELVHQLIFNGLREKRTYQDRLLFHAVTTYLFMSEGNDTGSFTQWVRIFSNLILNSQIDTSVLYRRSIEGINVLADKWDNLIDYFSKKENVTGFSLEQIKEEQNKAQIILHDNEFADEIYKAEQHPYFSGQIRSALYFAVDNKKVYSKDSFVEYWNKIDLLFDDTKPKHGNLLRRALLVFGDYTLPVSSYKTLCIDDPNEASSTPSLKRLFSNNSIIVKKLLDTLNLTDDISVQLENIVKNSVVPKNDWRYCFIRVPKLFGWMSASHLRLRNVKGQMIVVPNKSSNGYTYEIFSLALKWILKWEKKLDLELEFQGDIGTWVDRYLFTKGFYFSFKGGKFTIKDGSGQIVLETKTDDPLDEAVQFVLSH</sequence>
<dbReference type="AlphaFoldDB" id="A0A1T5CQZ8"/>